<evidence type="ECO:0000259" key="5">
    <source>
        <dbReference type="Pfam" id="PF00890"/>
    </source>
</evidence>
<evidence type="ECO:0000313" key="7">
    <source>
        <dbReference type="EMBL" id="PIB80697.1"/>
    </source>
</evidence>
<name>A0A1X1RVK8_MYCCE</name>
<evidence type="ECO:0000313" key="9">
    <source>
        <dbReference type="Proteomes" id="UP000230971"/>
    </source>
</evidence>
<reference evidence="7 9" key="2">
    <citation type="journal article" date="2017" name="Infect. Genet. Evol.">
        <title>The new phylogeny of the genus Mycobacterium: The old and the news.</title>
        <authorList>
            <person name="Tortoli E."/>
            <person name="Fedrizzi T."/>
            <person name="Meehan C.J."/>
            <person name="Trovato A."/>
            <person name="Grottola A."/>
            <person name="Giacobazzi E."/>
            <person name="Serpini G.F."/>
            <person name="Tagliazucchi S."/>
            <person name="Fabio A."/>
            <person name="Bettua C."/>
            <person name="Bertorelli R."/>
            <person name="Frascaro F."/>
            <person name="De Sanctis V."/>
            <person name="Pecorari M."/>
            <person name="Jousson O."/>
            <person name="Segata N."/>
            <person name="Cirillo D.M."/>
        </authorList>
    </citation>
    <scope>NUCLEOTIDE SEQUENCE [LARGE SCALE GENOMIC DNA]</scope>
    <source>
        <strain evidence="7 9">NCTC 12882</strain>
    </source>
</reference>
<keyword evidence="2" id="KW-0285">Flavoprotein</keyword>
<dbReference type="EMBL" id="PDKV01000001">
    <property type="protein sequence ID" value="PIB80697.1"/>
    <property type="molecule type" value="Genomic_DNA"/>
</dbReference>
<keyword evidence="4" id="KW-0560">Oxidoreductase</keyword>
<organism evidence="6 8">
    <name type="scientific">Mycobacterium celatum</name>
    <dbReference type="NCBI Taxonomy" id="28045"/>
    <lineage>
        <taxon>Bacteria</taxon>
        <taxon>Bacillati</taxon>
        <taxon>Actinomycetota</taxon>
        <taxon>Actinomycetes</taxon>
        <taxon>Mycobacteriales</taxon>
        <taxon>Mycobacteriaceae</taxon>
        <taxon>Mycobacterium</taxon>
    </lineage>
</organism>
<evidence type="ECO:0000313" key="6">
    <source>
        <dbReference type="EMBL" id="ORV18403.1"/>
    </source>
</evidence>
<dbReference type="GO" id="GO:0008202">
    <property type="term" value="P:steroid metabolic process"/>
    <property type="evidence" value="ECO:0007669"/>
    <property type="project" value="UniProtKB-ARBA"/>
</dbReference>
<reference evidence="6 8" key="1">
    <citation type="submission" date="2016-01" db="EMBL/GenBank/DDBJ databases">
        <title>The new phylogeny of the genus Mycobacterium.</title>
        <authorList>
            <person name="Tarcisio F."/>
            <person name="Conor M."/>
            <person name="Antonella G."/>
            <person name="Elisabetta G."/>
            <person name="Giulia F.S."/>
            <person name="Sara T."/>
            <person name="Anna F."/>
            <person name="Clotilde B."/>
            <person name="Roberto B."/>
            <person name="Veronica D.S."/>
            <person name="Fabio R."/>
            <person name="Monica P."/>
            <person name="Olivier J."/>
            <person name="Enrico T."/>
            <person name="Nicola S."/>
        </authorList>
    </citation>
    <scope>NUCLEOTIDE SEQUENCE [LARGE SCALE GENOMIC DNA]</scope>
    <source>
        <strain evidence="6 8">DSM 44243</strain>
    </source>
</reference>
<keyword evidence="8" id="KW-1185">Reference proteome</keyword>
<keyword evidence="3" id="KW-0274">FAD</keyword>
<dbReference type="STRING" id="28045.AWB95_02610"/>
<dbReference type="InterPro" id="IPR050315">
    <property type="entry name" value="FAD-oxidoreductase_2"/>
</dbReference>
<dbReference type="NCBIfam" id="NF005508">
    <property type="entry name" value="PRK07121.1-1"/>
    <property type="match status" value="1"/>
</dbReference>
<dbReference type="AlphaFoldDB" id="A0A1X1RVK8"/>
<dbReference type="Gene3D" id="3.90.700.10">
    <property type="entry name" value="Succinate dehydrogenase/fumarate reductase flavoprotein, catalytic domain"/>
    <property type="match status" value="1"/>
</dbReference>
<protein>
    <submittedName>
        <fullName evidence="7">FAD-dependent oxidoreductase</fullName>
    </submittedName>
</protein>
<sequence>MSTQIPATVNADEVSSWSDDVDVVVIGFGIAGGCAAVSAAAAGARVLVLERAAAAGGTTAMAGGHFYLGGGTAVQQATGHADSPEEMYKYLVAVSREPDHEKIRAYCDGSVEHFNWLEDLGFQFERSYYPEKAVIQPNTEGLMYTGNEKVWPFKDQAVPAPRGHKVPVPGDTEGAKLVIDLLLKRAENLGVQIRYETGATGLVVDSSGAVTGVTWKHFAETGAVQAKSVIIAAGGFVMNPDMVATYTPKLAEKPFVLGNTYDDGLGIRLGVSAGGATAHMDQIFITAPAYPPSILLTGIIVNQLGKRFVAEDSYHSRTSGFVMDQPDSAAFLIVDEAHLERPQVPLVPLIDGWETVPEMEAALGIPAGNLVATLDRYNEFAARGEDPDFHKQPEFLAPQDKGPWGAFDLSLGKAMYAGFTLGGLATSVDGEVLREDGTVVPGLYAVGACASNIAQDGKGYASGTQLGEGSFFGRRAGAHAATSLREQT</sequence>
<dbReference type="SUPFAM" id="SSF51905">
    <property type="entry name" value="FAD/NAD(P)-binding domain"/>
    <property type="match status" value="1"/>
</dbReference>
<dbReference type="InterPro" id="IPR036188">
    <property type="entry name" value="FAD/NAD-bd_sf"/>
</dbReference>
<comment type="caution">
    <text evidence="6">The sequence shown here is derived from an EMBL/GenBank/DDBJ whole genome shotgun (WGS) entry which is preliminary data.</text>
</comment>
<dbReference type="PANTHER" id="PTHR43400">
    <property type="entry name" value="FUMARATE REDUCTASE"/>
    <property type="match status" value="1"/>
</dbReference>
<dbReference type="Pfam" id="PF00890">
    <property type="entry name" value="FAD_binding_2"/>
    <property type="match status" value="1"/>
</dbReference>
<evidence type="ECO:0000256" key="4">
    <source>
        <dbReference type="ARBA" id="ARBA00023002"/>
    </source>
</evidence>
<dbReference type="PRINTS" id="PR00411">
    <property type="entry name" value="PNDRDTASEI"/>
</dbReference>
<dbReference type="OrthoDB" id="337830at2"/>
<accession>A0A1X1RVK8</accession>
<gene>
    <name evidence="6" type="ORF">AWB95_02610</name>
    <name evidence="7" type="ORF">CQY23_00025</name>
</gene>
<dbReference type="RefSeq" id="WP_085167583.1">
    <property type="nucleotide sequence ID" value="NZ_LQOM01000014.1"/>
</dbReference>
<dbReference type="Gene3D" id="3.50.50.60">
    <property type="entry name" value="FAD/NAD(P)-binding domain"/>
    <property type="match status" value="1"/>
</dbReference>
<feature type="domain" description="FAD-dependent oxidoreductase 2 FAD-binding" evidence="5">
    <location>
        <begin position="22"/>
        <end position="452"/>
    </location>
</feature>
<dbReference type="GO" id="GO:0033765">
    <property type="term" value="F:steroid dehydrogenase activity, acting on the CH-CH group of donors"/>
    <property type="evidence" value="ECO:0007669"/>
    <property type="project" value="UniProtKB-ARBA"/>
</dbReference>
<evidence type="ECO:0000256" key="1">
    <source>
        <dbReference type="ARBA" id="ARBA00001974"/>
    </source>
</evidence>
<dbReference type="InterPro" id="IPR003953">
    <property type="entry name" value="FAD-dep_OxRdtase_2_FAD-bd"/>
</dbReference>
<evidence type="ECO:0000313" key="8">
    <source>
        <dbReference type="Proteomes" id="UP000193907"/>
    </source>
</evidence>
<dbReference type="InterPro" id="IPR027477">
    <property type="entry name" value="Succ_DH/fumarate_Rdtase_cat_sf"/>
</dbReference>
<dbReference type="PANTHER" id="PTHR43400:SF10">
    <property type="entry name" value="3-OXOSTEROID 1-DEHYDROGENASE"/>
    <property type="match status" value="1"/>
</dbReference>
<evidence type="ECO:0000256" key="2">
    <source>
        <dbReference type="ARBA" id="ARBA00022630"/>
    </source>
</evidence>
<dbReference type="Proteomes" id="UP000193907">
    <property type="component" value="Unassembled WGS sequence"/>
</dbReference>
<comment type="cofactor">
    <cofactor evidence="1">
        <name>FAD</name>
        <dbReference type="ChEBI" id="CHEBI:57692"/>
    </cofactor>
</comment>
<dbReference type="NCBIfam" id="NF005510">
    <property type="entry name" value="PRK07121.1-3"/>
    <property type="match status" value="1"/>
</dbReference>
<dbReference type="SUPFAM" id="SSF56425">
    <property type="entry name" value="Succinate dehydrogenase/fumarate reductase flavoprotein, catalytic domain"/>
    <property type="match status" value="1"/>
</dbReference>
<dbReference type="EMBL" id="LQOM01000014">
    <property type="protein sequence ID" value="ORV18403.1"/>
    <property type="molecule type" value="Genomic_DNA"/>
</dbReference>
<proteinExistence type="predicted"/>
<dbReference type="Proteomes" id="UP000230971">
    <property type="component" value="Unassembled WGS sequence"/>
</dbReference>
<evidence type="ECO:0000256" key="3">
    <source>
        <dbReference type="ARBA" id="ARBA00022827"/>
    </source>
</evidence>